<evidence type="ECO:0000259" key="3">
    <source>
        <dbReference type="Pfam" id="PF20152"/>
    </source>
</evidence>
<dbReference type="PANTHER" id="PTHR40465">
    <property type="entry name" value="CHROMOSOME 1, WHOLE GENOME SHOTGUN SEQUENCE"/>
    <property type="match status" value="1"/>
</dbReference>
<dbReference type="Pfam" id="PF20152">
    <property type="entry name" value="DUF6534"/>
    <property type="match status" value="1"/>
</dbReference>
<proteinExistence type="predicted"/>
<keyword evidence="5" id="KW-1185">Reference proteome</keyword>
<dbReference type="OrthoDB" id="2562493at2759"/>
<name>A0A1E3HE71_9TREE</name>
<sequence>MATTNTFFAQQTGEIGGYNETMAAAAFESQALFLLRCQYASLVIETFLAGVLVMQLWTYFQYQKMDKIWTKAIVAWSAAWTMVITVYYWVYLSYLFVDNFGLWLPWLEVRWLALMPLFDVLAVIPVQGFFAYRAYLLMNRNKILIGILGLMLLVAAGGGVGVTIVFGGQETLFGATASGPTLITWTAVTTGADVIIAGCILAGLIRSKTGWAHTDKLVSKLVRMTFEAQLPPTFLALAYCIEWSQTPSSLLGAVFQCLQSKAYLIGLMFTLNSRIAFTIASDESRSHQTPQVFGMSNVNRRPTDGIHVDVQTYVHDDQPYGYDETMKNGHGKMESISDEETERGVVLENNSRSHLTAPSAV</sequence>
<keyword evidence="2" id="KW-0472">Membrane</keyword>
<feature type="transmembrane region" description="Helical" evidence="2">
    <location>
        <begin position="144"/>
        <end position="167"/>
    </location>
</feature>
<dbReference type="GeneID" id="30158277"/>
<feature type="region of interest" description="Disordered" evidence="1">
    <location>
        <begin position="319"/>
        <end position="361"/>
    </location>
</feature>
<evidence type="ECO:0000256" key="2">
    <source>
        <dbReference type="SAM" id="Phobius"/>
    </source>
</evidence>
<feature type="transmembrane region" description="Helical" evidence="2">
    <location>
        <begin position="72"/>
        <end position="91"/>
    </location>
</feature>
<dbReference type="InterPro" id="IPR045339">
    <property type="entry name" value="DUF6534"/>
</dbReference>
<accession>A0A1E3HE71</accession>
<dbReference type="RefSeq" id="XP_018990395.1">
    <property type="nucleotide sequence ID" value="XM_019141588.1"/>
</dbReference>
<keyword evidence="2" id="KW-1133">Transmembrane helix</keyword>
<reference evidence="4 5" key="1">
    <citation type="submission" date="2016-06" db="EMBL/GenBank/DDBJ databases">
        <title>Evolution of pathogenesis and genome organization in the Tremellales.</title>
        <authorList>
            <person name="Cuomo C."/>
            <person name="Litvintseva A."/>
            <person name="Heitman J."/>
            <person name="Chen Y."/>
            <person name="Sun S."/>
            <person name="Springer D."/>
            <person name="Dromer F."/>
            <person name="Young S."/>
            <person name="Zeng Q."/>
            <person name="Chapman S."/>
            <person name="Gujja S."/>
            <person name="Saif S."/>
            <person name="Birren B."/>
        </authorList>
    </citation>
    <scope>NUCLEOTIDE SEQUENCE [LARGE SCALE GENOMIC DNA]</scope>
    <source>
        <strain evidence="4 5">CBS 6039</strain>
    </source>
</reference>
<gene>
    <name evidence="4" type="ORF">L202_06968</name>
</gene>
<evidence type="ECO:0000256" key="1">
    <source>
        <dbReference type="SAM" id="MobiDB-lite"/>
    </source>
</evidence>
<evidence type="ECO:0000313" key="4">
    <source>
        <dbReference type="EMBL" id="ODN74614.1"/>
    </source>
</evidence>
<keyword evidence="2" id="KW-0812">Transmembrane</keyword>
<dbReference type="Proteomes" id="UP000094065">
    <property type="component" value="Unassembled WGS sequence"/>
</dbReference>
<dbReference type="AlphaFoldDB" id="A0A1E3HE71"/>
<feature type="transmembrane region" description="Helical" evidence="2">
    <location>
        <begin position="111"/>
        <end position="132"/>
    </location>
</feature>
<feature type="domain" description="DUF6534" evidence="3">
    <location>
        <begin position="191"/>
        <end position="274"/>
    </location>
</feature>
<feature type="compositionally biased region" description="Basic and acidic residues" evidence="1">
    <location>
        <begin position="319"/>
        <end position="335"/>
    </location>
</feature>
<comment type="caution">
    <text evidence="4">The sequence shown here is derived from an EMBL/GenBank/DDBJ whole genome shotgun (WGS) entry which is preliminary data.</text>
</comment>
<dbReference type="STRING" id="1295533.A0A1E3HE71"/>
<dbReference type="PANTHER" id="PTHR40465:SF1">
    <property type="entry name" value="DUF6534 DOMAIN-CONTAINING PROTEIN"/>
    <property type="match status" value="1"/>
</dbReference>
<organism evidence="4 5">
    <name type="scientific">Cryptococcus amylolentus CBS 6039</name>
    <dbReference type="NCBI Taxonomy" id="1295533"/>
    <lineage>
        <taxon>Eukaryota</taxon>
        <taxon>Fungi</taxon>
        <taxon>Dikarya</taxon>
        <taxon>Basidiomycota</taxon>
        <taxon>Agaricomycotina</taxon>
        <taxon>Tremellomycetes</taxon>
        <taxon>Tremellales</taxon>
        <taxon>Cryptococcaceae</taxon>
        <taxon>Cryptococcus</taxon>
    </lineage>
</organism>
<evidence type="ECO:0000313" key="5">
    <source>
        <dbReference type="Proteomes" id="UP000094065"/>
    </source>
</evidence>
<feature type="transmembrane region" description="Helical" evidence="2">
    <location>
        <begin position="182"/>
        <end position="205"/>
    </location>
</feature>
<feature type="transmembrane region" description="Helical" evidence="2">
    <location>
        <begin position="39"/>
        <end position="60"/>
    </location>
</feature>
<protein>
    <recommendedName>
        <fullName evidence="3">DUF6534 domain-containing protein</fullName>
    </recommendedName>
</protein>
<feature type="compositionally biased region" description="Polar residues" evidence="1">
    <location>
        <begin position="348"/>
        <end position="361"/>
    </location>
</feature>
<dbReference type="EMBL" id="AWGJ01000011">
    <property type="protein sequence ID" value="ODN74614.1"/>
    <property type="molecule type" value="Genomic_DNA"/>
</dbReference>